<evidence type="ECO:0000259" key="2">
    <source>
        <dbReference type="Pfam" id="PF02721"/>
    </source>
</evidence>
<dbReference type="InterPro" id="IPR003871">
    <property type="entry name" value="RFA1B/D_OB_1st"/>
</dbReference>
<proteinExistence type="predicted"/>
<dbReference type="Pfam" id="PF02721">
    <property type="entry name" value="DUF223"/>
    <property type="match status" value="1"/>
</dbReference>
<dbReference type="Gene3D" id="2.40.50.140">
    <property type="entry name" value="Nucleic acid-binding proteins"/>
    <property type="match status" value="2"/>
</dbReference>
<dbReference type="CDD" id="cd04480">
    <property type="entry name" value="RPA1_DBD_A_like"/>
    <property type="match status" value="1"/>
</dbReference>
<organism evidence="3 4">
    <name type="scientific">Trifolium subterraneum</name>
    <name type="common">Subterranean clover</name>
    <dbReference type="NCBI Taxonomy" id="3900"/>
    <lineage>
        <taxon>Eukaryota</taxon>
        <taxon>Viridiplantae</taxon>
        <taxon>Streptophyta</taxon>
        <taxon>Embryophyta</taxon>
        <taxon>Tracheophyta</taxon>
        <taxon>Spermatophyta</taxon>
        <taxon>Magnoliopsida</taxon>
        <taxon>eudicotyledons</taxon>
        <taxon>Gunneridae</taxon>
        <taxon>Pentapetalae</taxon>
        <taxon>rosids</taxon>
        <taxon>fabids</taxon>
        <taxon>Fabales</taxon>
        <taxon>Fabaceae</taxon>
        <taxon>Papilionoideae</taxon>
        <taxon>50 kb inversion clade</taxon>
        <taxon>NPAAA clade</taxon>
        <taxon>Hologalegina</taxon>
        <taxon>IRL clade</taxon>
        <taxon>Trifolieae</taxon>
        <taxon>Trifolium</taxon>
    </lineage>
</organism>
<accession>A0A2Z6NDC6</accession>
<sequence length="258" mass="29704">MTRQISPIKDVNDSKTLWKIAVRVTDAWVVSNSKQKQHVQMVVCDAKGDKAHIIAPTDYANQYKAELVENNTFTLQNFEIEKNDLTIKYCHHLFKFILNGNTLLQDLNEFEIAKPGFKFVPFDEIKNGKVRKDVLIDVNWYLEVLEKSRLTLKLKTLRDGNILPCTLWEHFAEKFVKYNNERKDDGPVVILIHNAMIKEATDKYELGVSNAWNSTKLFINEDLPEIVAFQKSLPADEPSSSQSLSMTPYSRCSAKHLQ</sequence>
<dbReference type="InterPro" id="IPR012340">
    <property type="entry name" value="NA-bd_OB-fold"/>
</dbReference>
<dbReference type="EMBL" id="DF973883">
    <property type="protein sequence ID" value="GAU41821.1"/>
    <property type="molecule type" value="Genomic_DNA"/>
</dbReference>
<dbReference type="AlphaFoldDB" id="A0A2Z6NDC6"/>
<evidence type="ECO:0000313" key="4">
    <source>
        <dbReference type="Proteomes" id="UP000242715"/>
    </source>
</evidence>
<feature type="region of interest" description="Disordered" evidence="1">
    <location>
        <begin position="235"/>
        <end position="258"/>
    </location>
</feature>
<dbReference type="Proteomes" id="UP000242715">
    <property type="component" value="Unassembled WGS sequence"/>
</dbReference>
<keyword evidence="4" id="KW-1185">Reference proteome</keyword>
<dbReference type="OrthoDB" id="1422777at2759"/>
<name>A0A2Z6NDC6_TRISU</name>
<reference evidence="4" key="1">
    <citation type="journal article" date="2017" name="Front. Plant Sci.">
        <title>Climate Clever Clovers: New Paradigm to Reduce the Environmental Footprint of Ruminants by Breeding Low Methanogenic Forages Utilizing Haplotype Variation.</title>
        <authorList>
            <person name="Kaur P."/>
            <person name="Appels R."/>
            <person name="Bayer P.E."/>
            <person name="Keeble-Gagnere G."/>
            <person name="Wang J."/>
            <person name="Hirakawa H."/>
            <person name="Shirasawa K."/>
            <person name="Vercoe P."/>
            <person name="Stefanova K."/>
            <person name="Durmic Z."/>
            <person name="Nichols P."/>
            <person name="Revell C."/>
            <person name="Isobe S.N."/>
            <person name="Edwards D."/>
            <person name="Erskine W."/>
        </authorList>
    </citation>
    <scope>NUCLEOTIDE SEQUENCE [LARGE SCALE GENOMIC DNA]</scope>
    <source>
        <strain evidence="4">cv. Daliak</strain>
    </source>
</reference>
<dbReference type="CDD" id="cd04481">
    <property type="entry name" value="RPA1_DBD_B_like"/>
    <property type="match status" value="1"/>
</dbReference>
<dbReference type="PANTHER" id="PTHR47165">
    <property type="entry name" value="OS03G0429900 PROTEIN"/>
    <property type="match status" value="1"/>
</dbReference>
<feature type="domain" description="Replication protein A 70 kDa DNA-binding subunit B/D first OB fold" evidence="2">
    <location>
        <begin position="7"/>
        <end position="104"/>
    </location>
</feature>
<dbReference type="SUPFAM" id="SSF50249">
    <property type="entry name" value="Nucleic acid-binding proteins"/>
    <property type="match status" value="2"/>
</dbReference>
<dbReference type="PANTHER" id="PTHR47165:SF4">
    <property type="entry name" value="OS03G0429900 PROTEIN"/>
    <property type="match status" value="1"/>
</dbReference>
<evidence type="ECO:0000313" key="3">
    <source>
        <dbReference type="EMBL" id="GAU41821.1"/>
    </source>
</evidence>
<evidence type="ECO:0000256" key="1">
    <source>
        <dbReference type="SAM" id="MobiDB-lite"/>
    </source>
</evidence>
<protein>
    <recommendedName>
        <fullName evidence="2">Replication protein A 70 kDa DNA-binding subunit B/D first OB fold domain-containing protein</fullName>
    </recommendedName>
</protein>
<feature type="compositionally biased region" description="Polar residues" evidence="1">
    <location>
        <begin position="238"/>
        <end position="250"/>
    </location>
</feature>
<gene>
    <name evidence="3" type="ORF">TSUD_299870</name>
</gene>